<reference evidence="3" key="1">
    <citation type="submission" date="2021-01" db="EMBL/GenBank/DDBJ databases">
        <authorList>
            <person name="Kaushik A."/>
        </authorList>
    </citation>
    <scope>NUCLEOTIDE SEQUENCE</scope>
    <source>
        <strain evidence="3">AG5</strain>
    </source>
</reference>
<feature type="compositionally biased region" description="Low complexity" evidence="1">
    <location>
        <begin position="246"/>
        <end position="263"/>
    </location>
</feature>
<feature type="compositionally biased region" description="Polar residues" evidence="1">
    <location>
        <begin position="264"/>
        <end position="275"/>
    </location>
</feature>
<keyword evidence="2" id="KW-0812">Transmembrane</keyword>
<evidence type="ECO:0000256" key="1">
    <source>
        <dbReference type="SAM" id="MobiDB-lite"/>
    </source>
</evidence>
<protein>
    <submittedName>
        <fullName evidence="3">Uncharacterized protein</fullName>
    </submittedName>
</protein>
<keyword evidence="2" id="KW-0472">Membrane</keyword>
<name>A0A8H3HUQ9_9AGAM</name>
<feature type="region of interest" description="Disordered" evidence="1">
    <location>
        <begin position="241"/>
        <end position="288"/>
    </location>
</feature>
<keyword evidence="2" id="KW-1133">Transmembrane helix</keyword>
<evidence type="ECO:0000256" key="2">
    <source>
        <dbReference type="SAM" id="Phobius"/>
    </source>
</evidence>
<feature type="compositionally biased region" description="Polar residues" evidence="1">
    <location>
        <begin position="450"/>
        <end position="465"/>
    </location>
</feature>
<sequence length="530" mass="54554">MNGEPHVAKSRHSQHPGTKKYVQLVSQIHHRGVLSMRSVVLGALGCVASLVPSIMALNVPRSNYAVPELLIIPNNLTLMTPRDTSSMLERQLLDFGSPFSGGFSGLRHLATRQGCNAATEVCPNDPTTCCQAGGECCGGGICCRAGSFCYGGGCCLSSKVGCDNKGCCDRGANCCTGGGCCASGSHCVTINGSLGCCPDGQTCVSELQCNRTGFSPCANETFCCQTGFVCSRDPTNQPLCSDPNAQTGTPTSAQPSPTTTRTAISHTPPTTQTDQPIVPGGGQTGTSVQATGTAQTTQYGGSGDTLAPSKSTTNAGAIAGGTVAGVVALALIVMFLVVWRRRKPSGAANSETPVGDEHPASGPPYNNEYSPDVAPPTPVTADPFLTPMNQQPNVGVSYFAGPNRPDRPASAGSSPHYTGLPEPQHGDGMGVAVGTTAMPVPRHNLHDSRSLSMTVTPVRTPSPESGPNRLSGFMPPSGLNAADAGRNTPRQTLNRLSNHESANHNSVYSSPPGGNNTTHNSTPPPRAPSN</sequence>
<accession>A0A8H3HUQ9</accession>
<feature type="transmembrane region" description="Helical" evidence="2">
    <location>
        <begin position="317"/>
        <end position="339"/>
    </location>
</feature>
<dbReference type="AlphaFoldDB" id="A0A8H3HUQ9"/>
<comment type="caution">
    <text evidence="3">The sequence shown here is derived from an EMBL/GenBank/DDBJ whole genome shotgun (WGS) entry which is preliminary data.</text>
</comment>
<proteinExistence type="predicted"/>
<feature type="compositionally biased region" description="Polar residues" evidence="1">
    <location>
        <begin position="503"/>
        <end position="521"/>
    </location>
</feature>
<feature type="region of interest" description="Disordered" evidence="1">
    <location>
        <begin position="345"/>
        <end position="530"/>
    </location>
</feature>
<evidence type="ECO:0000313" key="4">
    <source>
        <dbReference type="Proteomes" id="UP000663827"/>
    </source>
</evidence>
<gene>
    <name evidence="3" type="ORF">RDB_LOCUS67299</name>
</gene>
<dbReference type="EMBL" id="CAJNJQ010001347">
    <property type="protein sequence ID" value="CAE7134324.1"/>
    <property type="molecule type" value="Genomic_DNA"/>
</dbReference>
<evidence type="ECO:0000313" key="3">
    <source>
        <dbReference type="EMBL" id="CAE7134324.1"/>
    </source>
</evidence>
<organism evidence="3 4">
    <name type="scientific">Rhizoctonia solani</name>
    <dbReference type="NCBI Taxonomy" id="456999"/>
    <lineage>
        <taxon>Eukaryota</taxon>
        <taxon>Fungi</taxon>
        <taxon>Dikarya</taxon>
        <taxon>Basidiomycota</taxon>
        <taxon>Agaricomycotina</taxon>
        <taxon>Agaricomycetes</taxon>
        <taxon>Cantharellales</taxon>
        <taxon>Ceratobasidiaceae</taxon>
        <taxon>Rhizoctonia</taxon>
    </lineage>
</organism>
<dbReference type="Proteomes" id="UP000663827">
    <property type="component" value="Unassembled WGS sequence"/>
</dbReference>